<evidence type="ECO:0000256" key="3">
    <source>
        <dbReference type="ARBA" id="ARBA00022989"/>
    </source>
</evidence>
<feature type="transmembrane region" description="Helical" evidence="5">
    <location>
        <begin position="177"/>
        <end position="198"/>
    </location>
</feature>
<feature type="transmembrane region" description="Helical" evidence="5">
    <location>
        <begin position="33"/>
        <end position="54"/>
    </location>
</feature>
<organism evidence="7 8">
    <name type="scientific">Sodaliphilus pleomorphus</name>
    <dbReference type="NCBI Taxonomy" id="2606626"/>
    <lineage>
        <taxon>Bacteria</taxon>
        <taxon>Pseudomonadati</taxon>
        <taxon>Bacteroidota</taxon>
        <taxon>Bacteroidia</taxon>
        <taxon>Bacteroidales</taxon>
        <taxon>Muribaculaceae</taxon>
        <taxon>Sodaliphilus</taxon>
    </lineage>
</organism>
<feature type="transmembrane region" description="Helical" evidence="5">
    <location>
        <begin position="102"/>
        <end position="118"/>
    </location>
</feature>
<dbReference type="InterPro" id="IPR004837">
    <property type="entry name" value="NaCa_Exmemb"/>
</dbReference>
<evidence type="ECO:0000256" key="5">
    <source>
        <dbReference type="SAM" id="Phobius"/>
    </source>
</evidence>
<dbReference type="PANTHER" id="PTHR10846:SF8">
    <property type="entry name" value="INNER MEMBRANE PROTEIN YRBG"/>
    <property type="match status" value="1"/>
</dbReference>
<evidence type="ECO:0000259" key="6">
    <source>
        <dbReference type="Pfam" id="PF01699"/>
    </source>
</evidence>
<dbReference type="RefSeq" id="WP_154328680.1">
    <property type="nucleotide sequence ID" value="NZ_CP045696.1"/>
</dbReference>
<dbReference type="Pfam" id="PF01699">
    <property type="entry name" value="Na_Ca_ex"/>
    <property type="match status" value="2"/>
</dbReference>
<name>A0A6L5XDU0_9BACT</name>
<keyword evidence="4 5" id="KW-0472">Membrane</keyword>
<gene>
    <name evidence="7" type="ORF">FYJ29_06880</name>
</gene>
<evidence type="ECO:0000313" key="7">
    <source>
        <dbReference type="EMBL" id="MSS17478.1"/>
    </source>
</evidence>
<comment type="subcellular location">
    <subcellularLocation>
        <location evidence="1">Membrane</location>
        <topology evidence="1">Multi-pass membrane protein</topology>
    </subcellularLocation>
</comment>
<evidence type="ECO:0000256" key="4">
    <source>
        <dbReference type="ARBA" id="ARBA00023136"/>
    </source>
</evidence>
<comment type="caution">
    <text evidence="7">The sequence shown here is derived from an EMBL/GenBank/DDBJ whole genome shotgun (WGS) entry which is preliminary data.</text>
</comment>
<reference evidence="7 8" key="1">
    <citation type="submission" date="2019-08" db="EMBL/GenBank/DDBJ databases">
        <title>In-depth cultivation of the pig gut microbiome towards novel bacterial diversity and tailored functional studies.</title>
        <authorList>
            <person name="Wylensek D."/>
            <person name="Hitch T.C.A."/>
            <person name="Clavel T."/>
        </authorList>
    </citation>
    <scope>NUCLEOTIDE SEQUENCE [LARGE SCALE GENOMIC DNA]</scope>
    <source>
        <strain evidence="7 8">Oil-RF-744-WCA-WT-10</strain>
    </source>
</reference>
<evidence type="ECO:0000256" key="2">
    <source>
        <dbReference type="ARBA" id="ARBA00022692"/>
    </source>
</evidence>
<dbReference type="EMBL" id="VULT01000009">
    <property type="protein sequence ID" value="MSS17478.1"/>
    <property type="molecule type" value="Genomic_DNA"/>
</dbReference>
<evidence type="ECO:0000256" key="1">
    <source>
        <dbReference type="ARBA" id="ARBA00004141"/>
    </source>
</evidence>
<evidence type="ECO:0000313" key="8">
    <source>
        <dbReference type="Proteomes" id="UP000483362"/>
    </source>
</evidence>
<accession>A0A6L5XDU0</accession>
<feature type="transmembrane region" description="Helical" evidence="5">
    <location>
        <begin position="303"/>
        <end position="321"/>
    </location>
</feature>
<feature type="transmembrane region" description="Helical" evidence="5">
    <location>
        <begin position="243"/>
        <end position="264"/>
    </location>
</feature>
<dbReference type="GO" id="GO:0008273">
    <property type="term" value="F:calcium, potassium:sodium antiporter activity"/>
    <property type="evidence" value="ECO:0007669"/>
    <property type="project" value="TreeGrafter"/>
</dbReference>
<dbReference type="AlphaFoldDB" id="A0A6L5XDU0"/>
<feature type="domain" description="Sodium/calcium exchanger membrane region" evidence="6">
    <location>
        <begin position="179"/>
        <end position="321"/>
    </location>
</feature>
<feature type="transmembrane region" description="Helical" evidence="5">
    <location>
        <begin position="130"/>
        <end position="150"/>
    </location>
</feature>
<keyword evidence="3 5" id="KW-1133">Transmembrane helix</keyword>
<keyword evidence="2 5" id="KW-0812">Transmembrane</keyword>
<feature type="transmembrane region" description="Helical" evidence="5">
    <location>
        <begin position="276"/>
        <end position="297"/>
    </location>
</feature>
<dbReference type="Gene3D" id="1.20.1420.30">
    <property type="entry name" value="NCX, central ion-binding region"/>
    <property type="match status" value="1"/>
</dbReference>
<dbReference type="GO" id="GO:0005262">
    <property type="term" value="F:calcium channel activity"/>
    <property type="evidence" value="ECO:0007669"/>
    <property type="project" value="TreeGrafter"/>
</dbReference>
<feature type="transmembrane region" description="Helical" evidence="5">
    <location>
        <begin position="66"/>
        <end position="90"/>
    </location>
</feature>
<feature type="domain" description="Sodium/calcium exchanger membrane region" evidence="6">
    <location>
        <begin position="3"/>
        <end position="149"/>
    </location>
</feature>
<feature type="transmembrane region" description="Helical" evidence="5">
    <location>
        <begin position="210"/>
        <end position="237"/>
    </location>
</feature>
<dbReference type="GO" id="GO:0006874">
    <property type="term" value="P:intracellular calcium ion homeostasis"/>
    <property type="evidence" value="ECO:0007669"/>
    <property type="project" value="TreeGrafter"/>
</dbReference>
<proteinExistence type="predicted"/>
<dbReference type="PANTHER" id="PTHR10846">
    <property type="entry name" value="SODIUM/POTASSIUM/CALCIUM EXCHANGER"/>
    <property type="match status" value="1"/>
</dbReference>
<dbReference type="NCBIfam" id="TIGR00367">
    <property type="entry name" value="calcium/sodium antiporter"/>
    <property type="match status" value="1"/>
</dbReference>
<dbReference type="InterPro" id="IPR044880">
    <property type="entry name" value="NCX_ion-bd_dom_sf"/>
</dbReference>
<dbReference type="Proteomes" id="UP000483362">
    <property type="component" value="Unassembled WGS sequence"/>
</dbReference>
<protein>
    <submittedName>
        <fullName evidence="7">Calcium/sodium antiporter</fullName>
    </submittedName>
</protein>
<dbReference type="InterPro" id="IPR004481">
    <property type="entry name" value="K/Na/Ca-exchanger"/>
</dbReference>
<keyword evidence="8" id="KW-1185">Reference proteome</keyword>
<sequence length="323" mass="34618">MDYLFLLIGLGLLLAGAEFLVDSSVAIAKRARISNFIIGLTIVGMGTSAPELFVSISSAIAGHGDIALGNVVGSNICNILLILGLTAAIFPFNIERENQKRDIPFCIFASVLLMLCVNDKWMGIPQNTLSRLDGIVFLLFFVGYMAYVVVNKGKNPAQALQQADDEAKSRLEGKAPLLLWLVAAASLAALLFGGNIFLDASRNLARAWGMSEAVISITIVAVGTSLPELITSVVAAAKHNTQLALGNIIGSCVFNILMILGVAATIKPLSITGINIVDFAVLVLSAVMIYLVTYTFGKKRFDRIEGVIFLLVYVGYTVYLLQR</sequence>
<dbReference type="GO" id="GO:0005886">
    <property type="term" value="C:plasma membrane"/>
    <property type="evidence" value="ECO:0007669"/>
    <property type="project" value="TreeGrafter"/>
</dbReference>